<dbReference type="PANTHER" id="PTHR47972">
    <property type="entry name" value="KINESIN-LIKE PROTEIN KLP-3"/>
    <property type="match status" value="1"/>
</dbReference>
<evidence type="ECO:0000256" key="1">
    <source>
        <dbReference type="PROSITE-ProRule" id="PRU00283"/>
    </source>
</evidence>
<keyword evidence="5" id="KW-1185">Reference proteome</keyword>
<keyword evidence="2" id="KW-0175">Coiled coil</keyword>
<dbReference type="Proteomes" id="UP000799771">
    <property type="component" value="Unassembled WGS sequence"/>
</dbReference>
<name>A0A6A5ZYE1_9PLEO</name>
<dbReference type="SMART" id="SM00129">
    <property type="entry name" value="KISc"/>
    <property type="match status" value="1"/>
</dbReference>
<keyword evidence="1" id="KW-0067">ATP-binding</keyword>
<dbReference type="GO" id="GO:0008017">
    <property type="term" value="F:microtubule binding"/>
    <property type="evidence" value="ECO:0007669"/>
    <property type="project" value="InterPro"/>
</dbReference>
<proteinExistence type="inferred from homology"/>
<dbReference type="EMBL" id="ML977522">
    <property type="protein sequence ID" value="KAF2123797.1"/>
    <property type="molecule type" value="Genomic_DNA"/>
</dbReference>
<evidence type="ECO:0000313" key="5">
    <source>
        <dbReference type="Proteomes" id="UP000799771"/>
    </source>
</evidence>
<dbReference type="InterPro" id="IPR001752">
    <property type="entry name" value="Kinesin_motor_dom"/>
</dbReference>
<dbReference type="AlphaFoldDB" id="A0A6A5ZYE1"/>
<feature type="binding site" evidence="1">
    <location>
        <begin position="333"/>
        <end position="340"/>
    </location>
    <ligand>
        <name>ATP</name>
        <dbReference type="ChEBI" id="CHEBI:30616"/>
    </ligand>
</feature>
<dbReference type="Gene3D" id="3.40.850.10">
    <property type="entry name" value="Kinesin motor domain"/>
    <property type="match status" value="1"/>
</dbReference>
<keyword evidence="4" id="KW-0378">Hydrolase</keyword>
<dbReference type="PANTHER" id="PTHR47972:SF28">
    <property type="entry name" value="KINESIN-LIKE PROTEIN KLP-3"/>
    <property type="match status" value="1"/>
</dbReference>
<evidence type="ECO:0000313" key="4">
    <source>
        <dbReference type="EMBL" id="KAF2123797.1"/>
    </source>
</evidence>
<feature type="coiled-coil region" evidence="2">
    <location>
        <begin position="52"/>
        <end position="79"/>
    </location>
</feature>
<dbReference type="InterPro" id="IPR027417">
    <property type="entry name" value="P-loop_NTPase"/>
</dbReference>
<dbReference type="GO" id="GO:0016787">
    <property type="term" value="F:hydrolase activity"/>
    <property type="evidence" value="ECO:0007669"/>
    <property type="project" value="UniProtKB-KW"/>
</dbReference>
<dbReference type="GO" id="GO:0005524">
    <property type="term" value="F:ATP binding"/>
    <property type="evidence" value="ECO:0007669"/>
    <property type="project" value="UniProtKB-UniRule"/>
</dbReference>
<dbReference type="Pfam" id="PF00225">
    <property type="entry name" value="Kinesin"/>
    <property type="match status" value="1"/>
</dbReference>
<dbReference type="RefSeq" id="XP_033518191.1">
    <property type="nucleotide sequence ID" value="XM_033669267.1"/>
</dbReference>
<evidence type="ECO:0000259" key="3">
    <source>
        <dbReference type="PROSITE" id="PS50067"/>
    </source>
</evidence>
<organism evidence="4 5">
    <name type="scientific">Dothidotthia symphoricarpi CBS 119687</name>
    <dbReference type="NCBI Taxonomy" id="1392245"/>
    <lineage>
        <taxon>Eukaryota</taxon>
        <taxon>Fungi</taxon>
        <taxon>Dikarya</taxon>
        <taxon>Ascomycota</taxon>
        <taxon>Pezizomycotina</taxon>
        <taxon>Dothideomycetes</taxon>
        <taxon>Pleosporomycetidae</taxon>
        <taxon>Pleosporales</taxon>
        <taxon>Dothidotthiaceae</taxon>
        <taxon>Dothidotthia</taxon>
    </lineage>
</organism>
<protein>
    <submittedName>
        <fullName evidence="4">P-loop containing nucleoside triphosphate hydrolase protein</fullName>
    </submittedName>
</protein>
<dbReference type="InterPro" id="IPR027640">
    <property type="entry name" value="Kinesin-like_fam"/>
</dbReference>
<dbReference type="PRINTS" id="PR00380">
    <property type="entry name" value="KINESINHEAVY"/>
</dbReference>
<dbReference type="OrthoDB" id="449085at2759"/>
<dbReference type="GO" id="GO:0003777">
    <property type="term" value="F:microtubule motor activity"/>
    <property type="evidence" value="ECO:0007669"/>
    <property type="project" value="InterPro"/>
</dbReference>
<dbReference type="GeneID" id="54409699"/>
<feature type="domain" description="Kinesin motor" evidence="3">
    <location>
        <begin position="254"/>
        <end position="506"/>
    </location>
</feature>
<accession>A0A6A5ZYE1</accession>
<dbReference type="PROSITE" id="PS50067">
    <property type="entry name" value="KINESIN_MOTOR_2"/>
    <property type="match status" value="1"/>
</dbReference>
<comment type="similarity">
    <text evidence="1">Belongs to the TRAFAC class myosin-kinesin ATPase superfamily. Kinesin family.</text>
</comment>
<keyword evidence="1" id="KW-0505">Motor protein</keyword>
<dbReference type="GO" id="GO:0015630">
    <property type="term" value="C:microtubule cytoskeleton"/>
    <property type="evidence" value="ECO:0007669"/>
    <property type="project" value="TreeGrafter"/>
</dbReference>
<reference evidence="4" key="1">
    <citation type="journal article" date="2020" name="Stud. Mycol.">
        <title>101 Dothideomycetes genomes: a test case for predicting lifestyles and emergence of pathogens.</title>
        <authorList>
            <person name="Haridas S."/>
            <person name="Albert R."/>
            <person name="Binder M."/>
            <person name="Bloem J."/>
            <person name="Labutti K."/>
            <person name="Salamov A."/>
            <person name="Andreopoulos B."/>
            <person name="Baker S."/>
            <person name="Barry K."/>
            <person name="Bills G."/>
            <person name="Bluhm B."/>
            <person name="Cannon C."/>
            <person name="Castanera R."/>
            <person name="Culley D."/>
            <person name="Daum C."/>
            <person name="Ezra D."/>
            <person name="Gonzalez J."/>
            <person name="Henrissat B."/>
            <person name="Kuo A."/>
            <person name="Liang C."/>
            <person name="Lipzen A."/>
            <person name="Lutzoni F."/>
            <person name="Magnuson J."/>
            <person name="Mondo S."/>
            <person name="Nolan M."/>
            <person name="Ohm R."/>
            <person name="Pangilinan J."/>
            <person name="Park H.-J."/>
            <person name="Ramirez L."/>
            <person name="Alfaro M."/>
            <person name="Sun H."/>
            <person name="Tritt A."/>
            <person name="Yoshinaga Y."/>
            <person name="Zwiers L.-H."/>
            <person name="Turgeon B."/>
            <person name="Goodwin S."/>
            <person name="Spatafora J."/>
            <person name="Crous P."/>
            <person name="Grigoriev I."/>
        </authorList>
    </citation>
    <scope>NUCLEOTIDE SEQUENCE</scope>
    <source>
        <strain evidence="4">CBS 119687</strain>
    </source>
</reference>
<evidence type="ECO:0000256" key="2">
    <source>
        <dbReference type="SAM" id="Coils"/>
    </source>
</evidence>
<dbReference type="SUPFAM" id="SSF52540">
    <property type="entry name" value="P-loop containing nucleoside triphosphate hydrolases"/>
    <property type="match status" value="1"/>
</dbReference>
<sequence length="608" mass="68087">MDLPILTFDFKADDFIEIQPDQAGIPEAGLIHRYQSLARAAVKAQKKSLRAFRKMKTEEEELRRRLETAEMRVEAFERSEFDGDECRERLGGVERNTLEPDTANPEQLRQEGHRLAETSSVGEDSGTKMQEVDVVKAAFLPHNAHGSTAFPANTDDTTPDKTLVLDLTKENEAHVLTIREQAAKIQEQAETILARDSTIHSISSTSKKLETDVEKWLNIYLARDEKYKQLQQTLDVVLDSRNKLIERLLDSNGGVCIYICPRDMAPEPSHHDFSNRHAVQLYDEHKEMKQTLSGLDHVFQPHETNAEKWEKTLPFAEAAFADNPGPQIILAYGSTGSGKTHLMSSQKDTSILPSLLRYLFDGKEARETGMIIEFQASAVHAYRGKMYDLQRDDGSEMVFRRATTGTKCMEPVTPAIRTAIPVPESGMGTFRRVTSRRDKLNSSNAVNSNSSRSHFIFTIHVRIARRDGPALPPREIYIIDLAGSEAPTGKPGSAIFEEGTSINASLGNFKALLTAVIAQNRALQHDPSAQKKDVEKTCMNLLNDKSNPLLLYMLKPLLDQRRRILFFACVYGSGRYVENARTMRQVGELVGKMPVKGKGGGDRKIMMG</sequence>
<dbReference type="GO" id="GO:0007018">
    <property type="term" value="P:microtubule-based movement"/>
    <property type="evidence" value="ECO:0007669"/>
    <property type="project" value="InterPro"/>
</dbReference>
<keyword evidence="1" id="KW-0547">Nucleotide-binding</keyword>
<dbReference type="InterPro" id="IPR036961">
    <property type="entry name" value="Kinesin_motor_dom_sf"/>
</dbReference>
<gene>
    <name evidence="4" type="ORF">P153DRAFT_371461</name>
</gene>